<keyword evidence="3" id="KW-1185">Reference proteome</keyword>
<dbReference type="SUPFAM" id="SSF49899">
    <property type="entry name" value="Concanavalin A-like lectins/glucanases"/>
    <property type="match status" value="1"/>
</dbReference>
<feature type="signal peptide" evidence="1">
    <location>
        <begin position="1"/>
        <end position="21"/>
    </location>
</feature>
<evidence type="ECO:0008006" key="4">
    <source>
        <dbReference type="Google" id="ProtNLM"/>
    </source>
</evidence>
<evidence type="ECO:0000313" key="3">
    <source>
        <dbReference type="Proteomes" id="UP000635665"/>
    </source>
</evidence>
<reference evidence="2 3" key="1">
    <citation type="submission" date="2020-12" db="EMBL/GenBank/DDBJ databases">
        <title>Salegentibacter orientalis sp. nov., isolated from costal sediment.</title>
        <authorList>
            <person name="Lian F.-B."/>
        </authorList>
    </citation>
    <scope>NUCLEOTIDE SEQUENCE [LARGE SCALE GENOMIC DNA]</scope>
    <source>
        <strain evidence="2 3">F60176</strain>
    </source>
</reference>
<protein>
    <recommendedName>
        <fullName evidence="4">3-keto-disaccharide hydrolase domain-containing protein</fullName>
    </recommendedName>
</protein>
<sequence length="267" mass="30559">MKASKFLLILSLFLFAKPVQAQLFGKIKDKLENKAAEIVEEKLNGKKEDNKEGKTQSKSKITLEEVYDFKPGDSTIFASNFNSIPSGAMPLDWKTTSTGEVVSINEIGGKWLKMGERTTYKLNKNIYYPTNFTLEFDILVAADKVNDLSSLYFGFTKDNSIRGWISNENIWAGKLEYMNNNDINIYSRAKDLYQSSSFDLETYANQVMHVAIQVNQNRVKIYLDKTKIADTELFNNEKAKHFYISSPLRQNHGARVLFSNFIVKTHK</sequence>
<dbReference type="RefSeq" id="WP_198639480.1">
    <property type="nucleotide sequence ID" value="NZ_JAEHNY010000017.1"/>
</dbReference>
<comment type="caution">
    <text evidence="2">The sequence shown here is derived from an EMBL/GenBank/DDBJ whole genome shotgun (WGS) entry which is preliminary data.</text>
</comment>
<dbReference type="Proteomes" id="UP000635665">
    <property type="component" value="Unassembled WGS sequence"/>
</dbReference>
<organism evidence="2 3">
    <name type="scientific">Salegentibacter maritimus</name>
    <dbReference type="NCBI Taxonomy" id="2794347"/>
    <lineage>
        <taxon>Bacteria</taxon>
        <taxon>Pseudomonadati</taxon>
        <taxon>Bacteroidota</taxon>
        <taxon>Flavobacteriia</taxon>
        <taxon>Flavobacteriales</taxon>
        <taxon>Flavobacteriaceae</taxon>
        <taxon>Salegentibacter</taxon>
    </lineage>
</organism>
<dbReference type="InterPro" id="IPR013320">
    <property type="entry name" value="ConA-like_dom_sf"/>
</dbReference>
<dbReference type="EMBL" id="JAEHNY010000017">
    <property type="protein sequence ID" value="MBI6121383.1"/>
    <property type="molecule type" value="Genomic_DNA"/>
</dbReference>
<dbReference type="Gene3D" id="2.60.120.560">
    <property type="entry name" value="Exo-inulinase, domain 1"/>
    <property type="match status" value="1"/>
</dbReference>
<evidence type="ECO:0000256" key="1">
    <source>
        <dbReference type="SAM" id="SignalP"/>
    </source>
</evidence>
<proteinExistence type="predicted"/>
<gene>
    <name evidence="2" type="ORF">I6U50_15255</name>
</gene>
<evidence type="ECO:0000313" key="2">
    <source>
        <dbReference type="EMBL" id="MBI6121383.1"/>
    </source>
</evidence>
<keyword evidence="1" id="KW-0732">Signal</keyword>
<name>A0ABS0TN02_9FLAO</name>
<feature type="chain" id="PRO_5046698496" description="3-keto-disaccharide hydrolase domain-containing protein" evidence="1">
    <location>
        <begin position="22"/>
        <end position="267"/>
    </location>
</feature>
<accession>A0ABS0TN02</accession>